<dbReference type="InterPro" id="IPR036565">
    <property type="entry name" value="Mur-like_cat_sf"/>
</dbReference>
<feature type="domain" description="Mur ligase central" evidence="14">
    <location>
        <begin position="116"/>
        <end position="303"/>
    </location>
</feature>
<dbReference type="RefSeq" id="WP_053234576.1">
    <property type="nucleotide sequence ID" value="NZ_CP011125.1"/>
</dbReference>
<keyword evidence="9 10" id="KW-0961">Cell wall biogenesis/degradation</keyword>
<evidence type="ECO:0000256" key="11">
    <source>
        <dbReference type="RuleBase" id="RU004136"/>
    </source>
</evidence>
<evidence type="ECO:0000259" key="13">
    <source>
        <dbReference type="Pfam" id="PF02875"/>
    </source>
</evidence>
<dbReference type="STRING" id="927083.DB32_004446"/>
<evidence type="ECO:0000256" key="3">
    <source>
        <dbReference type="ARBA" id="ARBA00022618"/>
    </source>
</evidence>
<dbReference type="Pfam" id="PF02875">
    <property type="entry name" value="Mur_ligase_C"/>
    <property type="match status" value="1"/>
</dbReference>
<evidence type="ECO:0000313" key="15">
    <source>
        <dbReference type="EMBL" id="AKF07297.1"/>
    </source>
</evidence>
<feature type="binding site" evidence="10">
    <location>
        <begin position="118"/>
        <end position="124"/>
    </location>
    <ligand>
        <name>ATP</name>
        <dbReference type="ChEBI" id="CHEBI:30616"/>
    </ligand>
</feature>
<feature type="domain" description="Mur ligase C-terminal" evidence="13">
    <location>
        <begin position="330"/>
        <end position="463"/>
    </location>
</feature>
<keyword evidence="5 10" id="KW-0067">ATP-binding</keyword>
<dbReference type="GO" id="GO:0008766">
    <property type="term" value="F:UDP-N-acetylmuramoylalanyl-D-glutamyl-2,6-diaminopimelate-D-alanyl-D-alanine ligase activity"/>
    <property type="evidence" value="ECO:0007669"/>
    <property type="project" value="RHEA"/>
</dbReference>
<dbReference type="InterPro" id="IPR013221">
    <property type="entry name" value="Mur_ligase_cen"/>
</dbReference>
<dbReference type="EC" id="6.3.2.10" evidence="10 11"/>
<protein>
    <recommendedName>
        <fullName evidence="10 11">UDP-N-acetylmuramoyl-tripeptide--D-alanyl-D-alanine ligase</fullName>
        <ecNumber evidence="10 11">6.3.2.10</ecNumber>
    </recommendedName>
    <alternativeName>
        <fullName evidence="10">D-alanyl-D-alanine-adding enzyme</fullName>
    </alternativeName>
</protein>
<dbReference type="OrthoDB" id="9801978at2"/>
<evidence type="ECO:0000256" key="8">
    <source>
        <dbReference type="ARBA" id="ARBA00023306"/>
    </source>
</evidence>
<dbReference type="Gene3D" id="3.90.190.20">
    <property type="entry name" value="Mur ligase, C-terminal domain"/>
    <property type="match status" value="1"/>
</dbReference>
<accession>A0A0F6YIR8</accession>
<evidence type="ECO:0000256" key="7">
    <source>
        <dbReference type="ARBA" id="ARBA00022984"/>
    </source>
</evidence>
<dbReference type="InterPro" id="IPR035911">
    <property type="entry name" value="MurE/MurF_N"/>
</dbReference>
<dbReference type="InterPro" id="IPR051046">
    <property type="entry name" value="MurCDEF_CellWall_CoF430Synth"/>
</dbReference>
<evidence type="ECO:0000256" key="9">
    <source>
        <dbReference type="ARBA" id="ARBA00023316"/>
    </source>
</evidence>
<dbReference type="GO" id="GO:0047480">
    <property type="term" value="F:UDP-N-acetylmuramoyl-tripeptide-D-alanyl-D-alanine ligase activity"/>
    <property type="evidence" value="ECO:0007669"/>
    <property type="project" value="UniProtKB-UniRule"/>
</dbReference>
<gene>
    <name evidence="10" type="primary">murF</name>
    <name evidence="15" type="ORF">DB32_004446</name>
</gene>
<evidence type="ECO:0000256" key="1">
    <source>
        <dbReference type="ARBA" id="ARBA00022490"/>
    </source>
</evidence>
<keyword evidence="7 10" id="KW-0573">Peptidoglycan synthesis</keyword>
<evidence type="ECO:0000256" key="4">
    <source>
        <dbReference type="ARBA" id="ARBA00022741"/>
    </source>
</evidence>
<keyword evidence="3 10" id="KW-0132">Cell division</keyword>
<evidence type="ECO:0000256" key="5">
    <source>
        <dbReference type="ARBA" id="ARBA00022840"/>
    </source>
</evidence>
<comment type="pathway">
    <text evidence="10 11">Cell wall biogenesis; peptidoglycan biosynthesis.</text>
</comment>
<dbReference type="PANTHER" id="PTHR43024:SF1">
    <property type="entry name" value="UDP-N-ACETYLMURAMOYL-TRIPEPTIDE--D-ALANYL-D-ALANINE LIGASE"/>
    <property type="match status" value="1"/>
</dbReference>
<dbReference type="InterPro" id="IPR000713">
    <property type="entry name" value="Mur_ligase_N"/>
</dbReference>
<dbReference type="InterPro" id="IPR005863">
    <property type="entry name" value="UDP-N-AcMur_synth"/>
</dbReference>
<dbReference type="UniPathway" id="UPA00219"/>
<keyword evidence="4 10" id="KW-0547">Nucleotide-binding</keyword>
<comment type="catalytic activity">
    <reaction evidence="10 11">
        <text>D-alanyl-D-alanine + UDP-N-acetyl-alpha-D-muramoyl-L-alanyl-gamma-D-glutamyl-meso-2,6-diaminopimelate + ATP = UDP-N-acetyl-alpha-D-muramoyl-L-alanyl-gamma-D-glutamyl-meso-2,6-diaminopimeloyl-D-alanyl-D-alanine + ADP + phosphate + H(+)</text>
        <dbReference type="Rhea" id="RHEA:28374"/>
        <dbReference type="ChEBI" id="CHEBI:15378"/>
        <dbReference type="ChEBI" id="CHEBI:30616"/>
        <dbReference type="ChEBI" id="CHEBI:43474"/>
        <dbReference type="ChEBI" id="CHEBI:57822"/>
        <dbReference type="ChEBI" id="CHEBI:61386"/>
        <dbReference type="ChEBI" id="CHEBI:83905"/>
        <dbReference type="ChEBI" id="CHEBI:456216"/>
        <dbReference type="EC" id="6.3.2.10"/>
    </reaction>
</comment>
<evidence type="ECO:0000256" key="2">
    <source>
        <dbReference type="ARBA" id="ARBA00022598"/>
    </source>
</evidence>
<dbReference type="Gene3D" id="3.40.1190.10">
    <property type="entry name" value="Mur-like, catalytic domain"/>
    <property type="match status" value="1"/>
</dbReference>
<evidence type="ECO:0000259" key="14">
    <source>
        <dbReference type="Pfam" id="PF08245"/>
    </source>
</evidence>
<dbReference type="Gene3D" id="3.40.1390.10">
    <property type="entry name" value="MurE/MurF, N-terminal domain"/>
    <property type="match status" value="1"/>
</dbReference>
<dbReference type="SUPFAM" id="SSF53244">
    <property type="entry name" value="MurD-like peptide ligases, peptide-binding domain"/>
    <property type="match status" value="1"/>
</dbReference>
<dbReference type="SUPFAM" id="SSF63418">
    <property type="entry name" value="MurE/MurF N-terminal domain"/>
    <property type="match status" value="1"/>
</dbReference>
<dbReference type="InterPro" id="IPR036615">
    <property type="entry name" value="Mur_ligase_C_dom_sf"/>
</dbReference>
<comment type="subcellular location">
    <subcellularLocation>
        <location evidence="10 11">Cytoplasm</location>
    </subcellularLocation>
</comment>
<dbReference type="SUPFAM" id="SSF53623">
    <property type="entry name" value="MurD-like peptide ligases, catalytic domain"/>
    <property type="match status" value="1"/>
</dbReference>
<dbReference type="GO" id="GO:0005737">
    <property type="term" value="C:cytoplasm"/>
    <property type="evidence" value="ECO:0007669"/>
    <property type="project" value="UniProtKB-SubCell"/>
</dbReference>
<keyword evidence="6 10" id="KW-0133">Cell shape</keyword>
<evidence type="ECO:0000313" key="16">
    <source>
        <dbReference type="Proteomes" id="UP000034883"/>
    </source>
</evidence>
<name>A0A0F6YIR8_9BACT</name>
<comment type="similarity">
    <text evidence="10">Belongs to the MurCDEF family. MurF subfamily.</text>
</comment>
<dbReference type="KEGG" id="samy:DB32_004446"/>
<organism evidence="15 16">
    <name type="scientific">Sandaracinus amylolyticus</name>
    <dbReference type="NCBI Taxonomy" id="927083"/>
    <lineage>
        <taxon>Bacteria</taxon>
        <taxon>Pseudomonadati</taxon>
        <taxon>Myxococcota</taxon>
        <taxon>Polyangia</taxon>
        <taxon>Polyangiales</taxon>
        <taxon>Sandaracinaceae</taxon>
        <taxon>Sandaracinus</taxon>
    </lineage>
</organism>
<dbReference type="GO" id="GO:0071555">
    <property type="term" value="P:cell wall organization"/>
    <property type="evidence" value="ECO:0007669"/>
    <property type="project" value="UniProtKB-KW"/>
</dbReference>
<keyword evidence="2 10" id="KW-0436">Ligase</keyword>
<dbReference type="GO" id="GO:0051301">
    <property type="term" value="P:cell division"/>
    <property type="evidence" value="ECO:0007669"/>
    <property type="project" value="UniProtKB-KW"/>
</dbReference>
<evidence type="ECO:0000256" key="6">
    <source>
        <dbReference type="ARBA" id="ARBA00022960"/>
    </source>
</evidence>
<keyword evidence="1 10" id="KW-0963">Cytoplasm</keyword>
<comment type="function">
    <text evidence="10 11">Involved in cell wall formation. Catalyzes the final step in the synthesis of UDP-N-acetylmuramoyl-pentapeptide, the precursor of murein.</text>
</comment>
<dbReference type="Pfam" id="PF08245">
    <property type="entry name" value="Mur_ligase_M"/>
    <property type="match status" value="1"/>
</dbReference>
<dbReference type="NCBIfam" id="TIGR01143">
    <property type="entry name" value="murF"/>
    <property type="match status" value="1"/>
</dbReference>
<sequence>MATPIPANSARFSIDELAVATRGTVAASTDRPLVGVVTDSRAVTPGCIFVALRGAKHDAHDFVPAVIAAGAGALVVSQPVSAPPGVAVVIVPDTLRALGDLAHAHRRRFPVALVAVTGSVGKTTTKELTAAGLEALGLRVLRSAGNLNNRIGVPMTLLTLGADDDVAVIEMGMNVPGEIARLTEIAMPSVGVVTAVAEVHTEGVGGIEGVAREKGALLLGLGADAAAVFTADDGILAPYAERSPARTKLSFGLAEGSDVRVADVQIALDGTRCIYVVQGLNEFVNAKLALIGEGPARCGAAALAAIVALRGADAVPAALEGIQRVAPGEGRARPIHGVGGTVILDDAYNASPRSTELALRTCYELARARGGRAIAVLGDMLELGVESERLHESVGEAAVASGIALLVCCGPEMRAAARGALTAGMASGVSGIRIERLDDPTEAISLVRAFVEPNDVILVKGSRSMRMERVVEGLREVDAFGSTAPGIIAPGSEEAPR</sequence>
<dbReference type="GO" id="GO:0009252">
    <property type="term" value="P:peptidoglycan biosynthetic process"/>
    <property type="evidence" value="ECO:0007669"/>
    <property type="project" value="UniProtKB-UniRule"/>
</dbReference>
<dbReference type="InterPro" id="IPR004101">
    <property type="entry name" value="Mur_ligase_C"/>
</dbReference>
<reference evidence="15 16" key="1">
    <citation type="submission" date="2015-03" db="EMBL/GenBank/DDBJ databases">
        <title>Genome assembly of Sandaracinus amylolyticus DSM 53668.</title>
        <authorList>
            <person name="Sharma G."/>
            <person name="Subramanian S."/>
        </authorList>
    </citation>
    <scope>NUCLEOTIDE SEQUENCE [LARGE SCALE GENOMIC DNA]</scope>
    <source>
        <strain evidence="15 16">DSM 53668</strain>
    </source>
</reference>
<dbReference type="Proteomes" id="UP000034883">
    <property type="component" value="Chromosome"/>
</dbReference>
<dbReference type="Pfam" id="PF01225">
    <property type="entry name" value="Mur_ligase"/>
    <property type="match status" value="1"/>
</dbReference>
<evidence type="ECO:0000256" key="10">
    <source>
        <dbReference type="HAMAP-Rule" id="MF_02019"/>
    </source>
</evidence>
<dbReference type="GO" id="GO:0005524">
    <property type="term" value="F:ATP binding"/>
    <property type="evidence" value="ECO:0007669"/>
    <property type="project" value="UniProtKB-UniRule"/>
</dbReference>
<keyword evidence="16" id="KW-1185">Reference proteome</keyword>
<dbReference type="HAMAP" id="MF_02019">
    <property type="entry name" value="MurF"/>
    <property type="match status" value="1"/>
</dbReference>
<proteinExistence type="inferred from homology"/>
<dbReference type="AlphaFoldDB" id="A0A0F6YIR8"/>
<evidence type="ECO:0000259" key="12">
    <source>
        <dbReference type="Pfam" id="PF01225"/>
    </source>
</evidence>
<keyword evidence="8 10" id="KW-0131">Cell cycle</keyword>
<feature type="domain" description="Mur ligase N-terminal catalytic" evidence="12">
    <location>
        <begin position="35"/>
        <end position="105"/>
    </location>
</feature>
<dbReference type="GO" id="GO:0008360">
    <property type="term" value="P:regulation of cell shape"/>
    <property type="evidence" value="ECO:0007669"/>
    <property type="project" value="UniProtKB-KW"/>
</dbReference>
<dbReference type="PANTHER" id="PTHR43024">
    <property type="entry name" value="UDP-N-ACETYLMURAMOYL-TRIPEPTIDE--D-ALANYL-D-ALANINE LIGASE"/>
    <property type="match status" value="1"/>
</dbReference>
<dbReference type="EMBL" id="CP011125">
    <property type="protein sequence ID" value="AKF07297.1"/>
    <property type="molecule type" value="Genomic_DNA"/>
</dbReference>